<name>A0A202FAL4_9LACO</name>
<protein>
    <submittedName>
        <fullName evidence="2">Uncharacterized protein</fullName>
    </submittedName>
</protein>
<gene>
    <name evidence="2" type="ORF">LKACC16343_01412</name>
</gene>
<dbReference type="EMBL" id="MYFM01000004">
    <property type="protein sequence ID" value="OVE97531.1"/>
    <property type="molecule type" value="Genomic_DNA"/>
</dbReference>
<feature type="transmembrane region" description="Helical" evidence="1">
    <location>
        <begin position="58"/>
        <end position="75"/>
    </location>
</feature>
<evidence type="ECO:0000313" key="2">
    <source>
        <dbReference type="EMBL" id="OVE97531.1"/>
    </source>
</evidence>
<evidence type="ECO:0000313" key="3">
    <source>
        <dbReference type="Proteomes" id="UP000196232"/>
    </source>
</evidence>
<keyword evidence="1" id="KW-1133">Transmembrane helix</keyword>
<keyword evidence="1" id="KW-0812">Transmembrane</keyword>
<keyword evidence="1" id="KW-0472">Membrane</keyword>
<comment type="caution">
    <text evidence="2">The sequence shown here is derived from an EMBL/GenBank/DDBJ whole genome shotgun (WGS) entry which is preliminary data.</text>
</comment>
<reference evidence="2 3" key="1">
    <citation type="submission" date="2017-03" db="EMBL/GenBank/DDBJ databases">
        <title>Genome sequence of Lactobacillus bobalius KACC 16343.</title>
        <authorList>
            <person name="Chun J."/>
        </authorList>
    </citation>
    <scope>NUCLEOTIDE SEQUENCE [LARGE SCALE GENOMIC DNA]</scope>
    <source>
        <strain evidence="2 3">KACC 16343</strain>
    </source>
</reference>
<accession>A0A202FAL4</accession>
<dbReference type="Proteomes" id="UP000196232">
    <property type="component" value="Unassembled WGS sequence"/>
</dbReference>
<feature type="transmembrane region" description="Helical" evidence="1">
    <location>
        <begin position="33"/>
        <end position="51"/>
    </location>
</feature>
<sequence length="191" mass="21747">MGESIIMIVLIGALLVFEFQQQASIKIKAKSSNLKYLIAIVAALLIVVLFWSHSMQSNIKVVLIAVLFASVAFYNQGLGNDKVVTYGSLSKASDYGRYDQIIVEPVKKDTMVTFASKKGGSYSLMFTDNEESIRHFIRKRVPKTVKVLTGEEYQRQLTIKNRKHRSLESKQLEMIRNRPNRNKFVAIRKKS</sequence>
<dbReference type="AlphaFoldDB" id="A0A202FAL4"/>
<evidence type="ECO:0000256" key="1">
    <source>
        <dbReference type="SAM" id="Phobius"/>
    </source>
</evidence>
<proteinExistence type="predicted"/>
<organism evidence="2 3">
    <name type="scientific">Companilactobacillus bobalius</name>
    <dbReference type="NCBI Taxonomy" id="2801451"/>
    <lineage>
        <taxon>Bacteria</taxon>
        <taxon>Bacillati</taxon>
        <taxon>Bacillota</taxon>
        <taxon>Bacilli</taxon>
        <taxon>Lactobacillales</taxon>
        <taxon>Lactobacillaceae</taxon>
        <taxon>Companilactobacillus</taxon>
    </lineage>
</organism>
<dbReference type="RefSeq" id="WP_056954782.1">
    <property type="nucleotide sequence ID" value="NZ_LNUA01000029.1"/>
</dbReference>